<dbReference type="NCBIfam" id="TIGR00445">
    <property type="entry name" value="mraY"/>
    <property type="match status" value="1"/>
</dbReference>
<dbReference type="InterPro" id="IPR003524">
    <property type="entry name" value="PNAcMuramoyl-5peptid_Trfase"/>
</dbReference>
<feature type="transmembrane region" description="Helical" evidence="9">
    <location>
        <begin position="107"/>
        <end position="127"/>
    </location>
</feature>
<dbReference type="EMBL" id="DXCF01000033">
    <property type="protein sequence ID" value="HIZ10123.1"/>
    <property type="molecule type" value="Genomic_DNA"/>
</dbReference>
<comment type="cofactor">
    <cofactor evidence="8">
        <name>Mg(2+)</name>
        <dbReference type="ChEBI" id="CHEBI:18420"/>
    </cofactor>
</comment>
<reference evidence="10" key="2">
    <citation type="submission" date="2021-04" db="EMBL/GenBank/DDBJ databases">
        <authorList>
            <person name="Gilroy R."/>
        </authorList>
    </citation>
    <scope>NUCLEOTIDE SEQUENCE</scope>
    <source>
        <strain evidence="10">CHK192-19661</strain>
    </source>
</reference>
<feature type="transmembrane region" description="Helical" evidence="9">
    <location>
        <begin position="172"/>
        <end position="192"/>
    </location>
</feature>
<name>A0A9D2IJ03_9FIRM</name>
<dbReference type="InterPro" id="IPR000715">
    <property type="entry name" value="Glycosyl_transferase_4"/>
</dbReference>
<evidence type="ECO:0000256" key="3">
    <source>
        <dbReference type="ARBA" id="ARBA00022679"/>
    </source>
</evidence>
<keyword evidence="6 9" id="KW-0472">Membrane</keyword>
<dbReference type="PANTHER" id="PTHR22926:SF5">
    <property type="entry name" value="PHOSPHO-N-ACETYLMURAMOYL-PENTAPEPTIDE-TRANSFERASE HOMOLOG"/>
    <property type="match status" value="1"/>
</dbReference>
<feature type="transmembrane region" description="Helical" evidence="9">
    <location>
        <begin position="147"/>
        <end position="165"/>
    </location>
</feature>
<keyword evidence="3 10" id="KW-0808">Transferase</keyword>
<accession>A0A9D2IJ03</accession>
<keyword evidence="8" id="KW-0479">Metal-binding</keyword>
<dbReference type="GO" id="GO:0008963">
    <property type="term" value="F:phospho-N-acetylmuramoyl-pentapeptide-transferase activity"/>
    <property type="evidence" value="ECO:0007669"/>
    <property type="project" value="UniProtKB-UniRule"/>
</dbReference>
<feature type="transmembrane region" description="Helical" evidence="9">
    <location>
        <begin position="6"/>
        <end position="26"/>
    </location>
</feature>
<keyword evidence="8" id="KW-0460">Magnesium</keyword>
<evidence type="ECO:0000313" key="10">
    <source>
        <dbReference type="EMBL" id="HIZ10123.1"/>
    </source>
</evidence>
<feature type="binding site" evidence="8">
    <location>
        <position position="164"/>
    </location>
    <ligand>
        <name>Mg(2+)</name>
        <dbReference type="ChEBI" id="CHEBI:18420"/>
    </ligand>
</feature>
<dbReference type="Proteomes" id="UP000824025">
    <property type="component" value="Unassembled WGS sequence"/>
</dbReference>
<evidence type="ECO:0000256" key="9">
    <source>
        <dbReference type="SAM" id="Phobius"/>
    </source>
</evidence>
<dbReference type="PROSITE" id="PS01348">
    <property type="entry name" value="MRAY_2"/>
    <property type="match status" value="1"/>
</dbReference>
<dbReference type="Pfam" id="PF10555">
    <property type="entry name" value="MraY_sig1"/>
    <property type="match status" value="1"/>
</dbReference>
<dbReference type="EC" id="2.7.8.13" evidence="7"/>
<organism evidence="10 11">
    <name type="scientific">Candidatus Borkfalkia avicola</name>
    <dbReference type="NCBI Taxonomy" id="2838503"/>
    <lineage>
        <taxon>Bacteria</taxon>
        <taxon>Bacillati</taxon>
        <taxon>Bacillota</taxon>
        <taxon>Clostridia</taxon>
        <taxon>Christensenellales</taxon>
        <taxon>Christensenellaceae</taxon>
        <taxon>Candidatus Borkfalkia</taxon>
    </lineage>
</organism>
<proteinExistence type="inferred from homology"/>
<dbReference type="GO" id="GO:0009252">
    <property type="term" value="P:peptidoglycan biosynthetic process"/>
    <property type="evidence" value="ECO:0007669"/>
    <property type="project" value="UniProtKB-UniRule"/>
</dbReference>
<reference evidence="10" key="1">
    <citation type="journal article" date="2021" name="PeerJ">
        <title>Extensive microbial diversity within the chicken gut microbiome revealed by metagenomics and culture.</title>
        <authorList>
            <person name="Gilroy R."/>
            <person name="Ravi A."/>
            <person name="Getino M."/>
            <person name="Pursley I."/>
            <person name="Horton D.L."/>
            <person name="Alikhan N.F."/>
            <person name="Baker D."/>
            <person name="Gharbi K."/>
            <person name="Hall N."/>
            <person name="Watson M."/>
            <person name="Adriaenssens E.M."/>
            <person name="Foster-Nyarko E."/>
            <person name="Jarju S."/>
            <person name="Secka A."/>
            <person name="Antonio M."/>
            <person name="Oren A."/>
            <person name="Chaudhuri R.R."/>
            <person name="La Ragione R."/>
            <person name="Hildebrand F."/>
            <person name="Pallen M.J."/>
        </authorList>
    </citation>
    <scope>NUCLEOTIDE SEQUENCE</scope>
    <source>
        <strain evidence="10">CHK192-19661</strain>
    </source>
</reference>
<feature type="binding site" evidence="8">
    <location>
        <position position="226"/>
    </location>
    <ligand>
        <name>Mg(2+)</name>
        <dbReference type="ChEBI" id="CHEBI:18420"/>
    </ligand>
</feature>
<evidence type="ECO:0000256" key="5">
    <source>
        <dbReference type="ARBA" id="ARBA00022989"/>
    </source>
</evidence>
<evidence type="ECO:0000256" key="4">
    <source>
        <dbReference type="ARBA" id="ARBA00022692"/>
    </source>
</evidence>
<feature type="transmembrane region" description="Helical" evidence="9">
    <location>
        <begin position="47"/>
        <end position="70"/>
    </location>
</feature>
<evidence type="ECO:0000256" key="6">
    <source>
        <dbReference type="ARBA" id="ARBA00023136"/>
    </source>
</evidence>
<evidence type="ECO:0000313" key="11">
    <source>
        <dbReference type="Proteomes" id="UP000824025"/>
    </source>
</evidence>
<feature type="transmembrane region" description="Helical" evidence="9">
    <location>
        <begin position="222"/>
        <end position="242"/>
    </location>
</feature>
<dbReference type="GO" id="GO:0046872">
    <property type="term" value="F:metal ion binding"/>
    <property type="evidence" value="ECO:0007669"/>
    <property type="project" value="UniProtKB-KW"/>
</dbReference>
<feature type="transmembrane region" description="Helical" evidence="9">
    <location>
        <begin position="76"/>
        <end position="95"/>
    </location>
</feature>
<dbReference type="PANTHER" id="PTHR22926">
    <property type="entry name" value="PHOSPHO-N-ACETYLMURAMOYL-PENTAPEPTIDE-TRANSFERASE"/>
    <property type="match status" value="1"/>
</dbReference>
<comment type="caution">
    <text evidence="10">The sequence shown here is derived from an EMBL/GenBank/DDBJ whole genome shotgun (WGS) entry which is preliminary data.</text>
</comment>
<evidence type="ECO:0000256" key="2">
    <source>
        <dbReference type="ARBA" id="ARBA00005583"/>
    </source>
</evidence>
<dbReference type="GO" id="GO:0005886">
    <property type="term" value="C:plasma membrane"/>
    <property type="evidence" value="ECO:0007669"/>
    <property type="project" value="TreeGrafter"/>
</dbReference>
<sequence length="316" mass="33593">MKTELLLLLVSGAASAALCALLIPLLRRRKAEQYILGYVREHSGKAGTPTMGGLAFVCAAAAVAAAFGLYADKRAAVAAAFGAAYAAVGFLDDFLKAHYKRNLGLRAYQKIVFQLVLALIAGLYCYFGGMTRLNIPFSRLSFDIGGWMVPLTAFAFVASANCVNLTDGLDGLAASVSFWYFAALAALIFLGSAQNVPLARLCLILCGALAGYLLFNTYRASVFMGDTGSLSLGGFAAALAAFSGNLLYIAVLGIMFVCSGISVIAQVIYYKRTKKRLFLMAPLHHHFQQKGYAESKIVYAYSAVTAAAGLLCLLFV</sequence>
<dbReference type="PROSITE" id="PS01347">
    <property type="entry name" value="MRAY_1"/>
    <property type="match status" value="1"/>
</dbReference>
<dbReference type="InterPro" id="IPR018480">
    <property type="entry name" value="PNAcMuramoyl-5peptid_Trfase_CS"/>
</dbReference>
<feature type="transmembrane region" description="Helical" evidence="9">
    <location>
        <begin position="198"/>
        <end position="215"/>
    </location>
</feature>
<keyword evidence="5 9" id="KW-1133">Transmembrane helix</keyword>
<protein>
    <recommendedName>
        <fullName evidence="7">Phospho-N-acetylmuramoyl-pentapeptide-transferase</fullName>
        <ecNumber evidence="7">2.7.8.13</ecNumber>
    </recommendedName>
</protein>
<comment type="subcellular location">
    <subcellularLocation>
        <location evidence="1">Membrane</location>
        <topology evidence="1">Multi-pass membrane protein</topology>
    </subcellularLocation>
</comment>
<feature type="transmembrane region" description="Helical" evidence="9">
    <location>
        <begin position="297"/>
        <end position="315"/>
    </location>
</feature>
<comment type="similarity">
    <text evidence="2">Belongs to the glycosyltransferase 4 family. MraY subfamily.</text>
</comment>
<evidence type="ECO:0000256" key="8">
    <source>
        <dbReference type="PIRSR" id="PIRSR600715-1"/>
    </source>
</evidence>
<feature type="transmembrane region" description="Helical" evidence="9">
    <location>
        <begin position="248"/>
        <end position="270"/>
    </location>
</feature>
<keyword evidence="4 9" id="KW-0812">Transmembrane</keyword>
<gene>
    <name evidence="10" type="primary">mraY</name>
    <name evidence="10" type="ORF">H9726_06515</name>
</gene>
<dbReference type="GO" id="GO:0071555">
    <property type="term" value="P:cell wall organization"/>
    <property type="evidence" value="ECO:0007669"/>
    <property type="project" value="TreeGrafter"/>
</dbReference>
<dbReference type="Pfam" id="PF00953">
    <property type="entry name" value="Glycos_transf_4"/>
    <property type="match status" value="1"/>
</dbReference>
<evidence type="ECO:0000256" key="7">
    <source>
        <dbReference type="NCBIfam" id="TIGR00445"/>
    </source>
</evidence>
<dbReference type="AlphaFoldDB" id="A0A9D2IJ03"/>
<evidence type="ECO:0000256" key="1">
    <source>
        <dbReference type="ARBA" id="ARBA00004141"/>
    </source>
</evidence>
<dbReference type="CDD" id="cd06852">
    <property type="entry name" value="GT_MraY"/>
    <property type="match status" value="1"/>
</dbReference>